<dbReference type="InterPro" id="IPR004839">
    <property type="entry name" value="Aminotransferase_I/II_large"/>
</dbReference>
<evidence type="ECO:0000256" key="1">
    <source>
        <dbReference type="ARBA" id="ARBA00005384"/>
    </source>
</evidence>
<dbReference type="InterPro" id="IPR000524">
    <property type="entry name" value="Tscrpt_reg_HTH_GntR"/>
</dbReference>
<keyword evidence="3" id="KW-0805">Transcription regulation</keyword>
<evidence type="ECO:0000259" key="6">
    <source>
        <dbReference type="PROSITE" id="PS50949"/>
    </source>
</evidence>
<dbReference type="EMBL" id="JACCFH010000001">
    <property type="protein sequence ID" value="NYG33853.1"/>
    <property type="molecule type" value="Genomic_DNA"/>
</dbReference>
<keyword evidence="8" id="KW-1185">Reference proteome</keyword>
<dbReference type="SUPFAM" id="SSF53383">
    <property type="entry name" value="PLP-dependent transferases"/>
    <property type="match status" value="1"/>
</dbReference>
<dbReference type="InterPro" id="IPR051446">
    <property type="entry name" value="HTH_trans_reg/aminotransferase"/>
</dbReference>
<dbReference type="Proteomes" id="UP000518288">
    <property type="component" value="Unassembled WGS sequence"/>
</dbReference>
<proteinExistence type="inferred from homology"/>
<dbReference type="Pfam" id="PF00155">
    <property type="entry name" value="Aminotran_1_2"/>
    <property type="match status" value="1"/>
</dbReference>
<dbReference type="Pfam" id="PF00392">
    <property type="entry name" value="GntR"/>
    <property type="match status" value="1"/>
</dbReference>
<organism evidence="7 8">
    <name type="scientific">Sphaerotilus montanus</name>
    <dbReference type="NCBI Taxonomy" id="522889"/>
    <lineage>
        <taxon>Bacteria</taxon>
        <taxon>Pseudomonadati</taxon>
        <taxon>Pseudomonadota</taxon>
        <taxon>Betaproteobacteria</taxon>
        <taxon>Burkholderiales</taxon>
        <taxon>Sphaerotilaceae</taxon>
        <taxon>Sphaerotilus</taxon>
    </lineage>
</organism>
<dbReference type="Gene3D" id="3.40.640.10">
    <property type="entry name" value="Type I PLP-dependent aspartate aminotransferase-like (Major domain)"/>
    <property type="match status" value="1"/>
</dbReference>
<dbReference type="CDD" id="cd07377">
    <property type="entry name" value="WHTH_GntR"/>
    <property type="match status" value="1"/>
</dbReference>
<keyword evidence="5" id="KW-0804">Transcription</keyword>
<dbReference type="GO" id="GO:0030170">
    <property type="term" value="F:pyridoxal phosphate binding"/>
    <property type="evidence" value="ECO:0007669"/>
    <property type="project" value="InterPro"/>
</dbReference>
<sequence length="497" mass="54676">MNSQPSLLEAPLEKSSTEPLQRQLCARIKSAIVDGRLPAGVRLPATRVLAQTLAISRNTVSIAYEQLLTEGYVLSDRQGTVVATLRPSVFPHARRHDLPRSEALLSHPNLADRLKSLRPTASVAADLTAMRPGVPALNQFPLAQWRKALDNVTRTDTPYMLNYGDPLGQSALRSAIAEHLALTRGVHCEAAQVVITEGAQEALALCVRLLTNPGDTVWMEDPGYRGAKSAFYAGDVRVRPMRLDTEGLQFTSSDWRNHTPRVVYTTPSHQYPLGNVMSVARRLALIAAAQAHNAWIIEDDYDSEFRLEGAPIGAMQGLVDDAPVLYVGTFSKTMFPALRLGFLVLPTRLLARLESPLRELLRGGHNHEQLAMAQFITSGQFARHLARMRRLYRERQQVLRHALTQHLSAPHSLEGGRCGLHLCVRFDAKYPDTAVAEAARRYGMAPQALSAFALSATPEDNGLVLGYGNTPIETMGSLVSCLRRILHSVELKPNFTG</sequence>
<dbReference type="InterPro" id="IPR015424">
    <property type="entry name" value="PyrdxlP-dep_Trfase"/>
</dbReference>
<dbReference type="GO" id="GO:0003700">
    <property type="term" value="F:DNA-binding transcription factor activity"/>
    <property type="evidence" value="ECO:0007669"/>
    <property type="project" value="InterPro"/>
</dbReference>
<gene>
    <name evidence="7" type="ORF">BDD16_002839</name>
</gene>
<keyword evidence="7" id="KW-0808">Transferase</keyword>
<dbReference type="PROSITE" id="PS50949">
    <property type="entry name" value="HTH_GNTR"/>
    <property type="match status" value="1"/>
</dbReference>
<evidence type="ECO:0000313" key="7">
    <source>
        <dbReference type="EMBL" id="NYG33853.1"/>
    </source>
</evidence>
<dbReference type="PANTHER" id="PTHR46577">
    <property type="entry name" value="HTH-TYPE TRANSCRIPTIONAL REGULATORY PROTEIN GABR"/>
    <property type="match status" value="1"/>
</dbReference>
<dbReference type="InterPro" id="IPR015421">
    <property type="entry name" value="PyrdxlP-dep_Trfase_major"/>
</dbReference>
<comment type="caution">
    <text evidence="7">The sequence shown here is derived from an EMBL/GenBank/DDBJ whole genome shotgun (WGS) entry which is preliminary data.</text>
</comment>
<dbReference type="PRINTS" id="PR00035">
    <property type="entry name" value="HTHGNTR"/>
</dbReference>
<protein>
    <submittedName>
        <fullName evidence="7">GntR family transcriptional regulator/MocR family aminotransferase</fullName>
    </submittedName>
</protein>
<dbReference type="GO" id="GO:0008483">
    <property type="term" value="F:transaminase activity"/>
    <property type="evidence" value="ECO:0007669"/>
    <property type="project" value="UniProtKB-KW"/>
</dbReference>
<comment type="similarity">
    <text evidence="1">In the C-terminal section; belongs to the class-I pyridoxal-phosphate-dependent aminotransferase family.</text>
</comment>
<evidence type="ECO:0000256" key="5">
    <source>
        <dbReference type="ARBA" id="ARBA00023163"/>
    </source>
</evidence>
<dbReference type="SUPFAM" id="SSF46785">
    <property type="entry name" value="Winged helix' DNA-binding domain"/>
    <property type="match status" value="1"/>
</dbReference>
<evidence type="ECO:0000256" key="2">
    <source>
        <dbReference type="ARBA" id="ARBA00022898"/>
    </source>
</evidence>
<keyword evidence="2" id="KW-0663">Pyridoxal phosphate</keyword>
<reference evidence="7 8" key="1">
    <citation type="submission" date="2020-07" db="EMBL/GenBank/DDBJ databases">
        <title>Genomic Encyclopedia of Archaeal and Bacterial Type Strains, Phase II (KMG-II): from individual species to whole genera.</title>
        <authorList>
            <person name="Goeker M."/>
        </authorList>
    </citation>
    <scope>NUCLEOTIDE SEQUENCE [LARGE SCALE GENOMIC DNA]</scope>
    <source>
        <strain evidence="7 8">DSM 21226</strain>
    </source>
</reference>
<dbReference type="SMART" id="SM00345">
    <property type="entry name" value="HTH_GNTR"/>
    <property type="match status" value="1"/>
</dbReference>
<evidence type="ECO:0000256" key="3">
    <source>
        <dbReference type="ARBA" id="ARBA00023015"/>
    </source>
</evidence>
<evidence type="ECO:0000313" key="8">
    <source>
        <dbReference type="Proteomes" id="UP000518288"/>
    </source>
</evidence>
<keyword evidence="7" id="KW-0032">Aminotransferase</keyword>
<keyword evidence="4" id="KW-0238">DNA-binding</keyword>
<evidence type="ECO:0000256" key="4">
    <source>
        <dbReference type="ARBA" id="ARBA00023125"/>
    </source>
</evidence>
<name>A0A7Y9U6B0_9BURK</name>
<accession>A0A7Y9U6B0</accession>
<dbReference type="Gene3D" id="1.10.10.10">
    <property type="entry name" value="Winged helix-like DNA-binding domain superfamily/Winged helix DNA-binding domain"/>
    <property type="match status" value="1"/>
</dbReference>
<dbReference type="RefSeq" id="WP_179634569.1">
    <property type="nucleotide sequence ID" value="NZ_JACCFH010000001.1"/>
</dbReference>
<feature type="domain" description="HTH gntR-type" evidence="6">
    <location>
        <begin position="18"/>
        <end position="85"/>
    </location>
</feature>
<dbReference type="InterPro" id="IPR036390">
    <property type="entry name" value="WH_DNA-bd_sf"/>
</dbReference>
<dbReference type="PANTHER" id="PTHR46577:SF1">
    <property type="entry name" value="HTH-TYPE TRANSCRIPTIONAL REGULATORY PROTEIN GABR"/>
    <property type="match status" value="1"/>
</dbReference>
<dbReference type="AlphaFoldDB" id="A0A7Y9U6B0"/>
<dbReference type="InterPro" id="IPR036388">
    <property type="entry name" value="WH-like_DNA-bd_sf"/>
</dbReference>
<dbReference type="GO" id="GO:0003677">
    <property type="term" value="F:DNA binding"/>
    <property type="evidence" value="ECO:0007669"/>
    <property type="project" value="UniProtKB-KW"/>
</dbReference>
<dbReference type="CDD" id="cd00609">
    <property type="entry name" value="AAT_like"/>
    <property type="match status" value="1"/>
</dbReference>